<evidence type="ECO:0000313" key="4">
    <source>
        <dbReference type="Proteomes" id="UP001164706"/>
    </source>
</evidence>
<name>A0A9E8ML72_9MICO</name>
<gene>
    <name evidence="3" type="ORF">OVN18_00640</name>
</gene>
<accession>A0A9E8ML72</accession>
<keyword evidence="2" id="KW-0472">Membrane</keyword>
<reference evidence="3" key="1">
    <citation type="submission" date="2022-11" db="EMBL/GenBank/DDBJ databases">
        <title>Description of Microcella daejonensis nov. sp, isolated from riverside soil.</title>
        <authorList>
            <person name="Molina K.M."/>
            <person name="Kim S.B."/>
        </authorList>
    </citation>
    <scope>NUCLEOTIDE SEQUENCE</scope>
    <source>
        <strain evidence="3">MMS21-STM12</strain>
    </source>
</reference>
<protein>
    <submittedName>
        <fullName evidence="3">Anti-sigma factor</fullName>
    </submittedName>
</protein>
<evidence type="ECO:0000256" key="1">
    <source>
        <dbReference type="SAM" id="MobiDB-lite"/>
    </source>
</evidence>
<sequence length="262" mass="26643">MEHCDPETLALIAIGEAPASDARQTSHLSACAECRSELDALRQTVSVARSTVGEGALSAPSGAVWSAIHRELGLAPGIRPPVEAAAVAAAPSSRGDTGDDSRAIAPVASLDEARRRRRPIRSVVVPVAASAAAAALVAGGILWWGAAAPVDPAVTVASASLDALPAWTGATGSALVLERDDERVVTISVDAPAGAGLREVWLLTPEVDGLISLGYLEGSSDEFVIPAGVDLADYPIVDISEEPLDGDPAHSGDSVVRGTLDV</sequence>
<dbReference type="KEGG" id="mdb:OVN18_00640"/>
<feature type="transmembrane region" description="Helical" evidence="2">
    <location>
        <begin position="123"/>
        <end position="146"/>
    </location>
</feature>
<dbReference type="AlphaFoldDB" id="A0A9E8ML72"/>
<dbReference type="EMBL" id="CP113089">
    <property type="protein sequence ID" value="WAB81567.1"/>
    <property type="molecule type" value="Genomic_DNA"/>
</dbReference>
<proteinExistence type="predicted"/>
<dbReference type="Proteomes" id="UP001164706">
    <property type="component" value="Chromosome"/>
</dbReference>
<keyword evidence="2" id="KW-0812">Transmembrane</keyword>
<evidence type="ECO:0000313" key="3">
    <source>
        <dbReference type="EMBL" id="WAB81567.1"/>
    </source>
</evidence>
<organism evidence="3 4">
    <name type="scientific">Microcella daejeonensis</name>
    <dbReference type="NCBI Taxonomy" id="2994971"/>
    <lineage>
        <taxon>Bacteria</taxon>
        <taxon>Bacillati</taxon>
        <taxon>Actinomycetota</taxon>
        <taxon>Actinomycetes</taxon>
        <taxon>Micrococcales</taxon>
        <taxon>Microbacteriaceae</taxon>
        <taxon>Microcella</taxon>
    </lineage>
</organism>
<evidence type="ECO:0000256" key="2">
    <source>
        <dbReference type="SAM" id="Phobius"/>
    </source>
</evidence>
<keyword evidence="2" id="KW-1133">Transmembrane helix</keyword>
<keyword evidence="4" id="KW-1185">Reference proteome</keyword>
<dbReference type="RefSeq" id="WP_267781333.1">
    <property type="nucleotide sequence ID" value="NZ_CP113089.1"/>
</dbReference>
<feature type="region of interest" description="Disordered" evidence="1">
    <location>
        <begin position="242"/>
        <end position="262"/>
    </location>
</feature>